<dbReference type="Gene3D" id="3.30.420.10">
    <property type="entry name" value="Ribonuclease H-like superfamily/Ribonuclease H"/>
    <property type="match status" value="1"/>
</dbReference>
<reference evidence="12 13" key="1">
    <citation type="submission" date="2022-12" db="EMBL/GenBank/DDBJ databases">
        <title>Sphingomonas abieness sp. nov., an endophytic bacterium isolated from Abies koreana.</title>
        <authorList>
            <person name="Jiang L."/>
            <person name="Lee J."/>
        </authorList>
    </citation>
    <scope>NUCLEOTIDE SEQUENCE [LARGE SCALE GENOMIC DNA]</scope>
    <source>
        <strain evidence="13">PAMB 00755</strain>
    </source>
</reference>
<sequence>MPPEELPPGELPLVAIFTDGACKGNPGPGGWGALLRMGGTEKELSGGEAQTTNNRMELMAAIKGLEALKRPCRVTLTTDSRYVMDGLTKWIKGWLKNGWKTADRKPVKNADLWQALLAAAAPHRIDWKWVKGHAGHSENERVDQLASAEALKFGALRRAG</sequence>
<feature type="binding site" evidence="10">
    <location>
        <position position="143"/>
    </location>
    <ligand>
        <name>Mg(2+)</name>
        <dbReference type="ChEBI" id="CHEBI:18420"/>
        <label>2</label>
    </ligand>
</feature>
<evidence type="ECO:0000256" key="10">
    <source>
        <dbReference type="HAMAP-Rule" id="MF_00042"/>
    </source>
</evidence>
<dbReference type="InterPro" id="IPR050092">
    <property type="entry name" value="RNase_H"/>
</dbReference>
<keyword evidence="5 10" id="KW-0540">Nuclease</keyword>
<comment type="similarity">
    <text evidence="2 10">Belongs to the RNase H family.</text>
</comment>
<evidence type="ECO:0000259" key="11">
    <source>
        <dbReference type="PROSITE" id="PS50879"/>
    </source>
</evidence>
<evidence type="ECO:0000256" key="1">
    <source>
        <dbReference type="ARBA" id="ARBA00000077"/>
    </source>
</evidence>
<comment type="cofactor">
    <cofactor evidence="10">
        <name>Mg(2+)</name>
        <dbReference type="ChEBI" id="CHEBI:18420"/>
    </cofactor>
    <text evidence="10">Binds 1 Mg(2+) ion per subunit. May bind a second metal ion at a regulatory site, or after substrate binding.</text>
</comment>
<dbReference type="SUPFAM" id="SSF53098">
    <property type="entry name" value="Ribonuclease H-like"/>
    <property type="match status" value="1"/>
</dbReference>
<dbReference type="PROSITE" id="PS50879">
    <property type="entry name" value="RNASE_H_1"/>
    <property type="match status" value="1"/>
</dbReference>
<evidence type="ECO:0000256" key="8">
    <source>
        <dbReference type="ARBA" id="ARBA00022801"/>
    </source>
</evidence>
<keyword evidence="10" id="KW-0963">Cytoplasm</keyword>
<evidence type="ECO:0000256" key="9">
    <source>
        <dbReference type="ARBA" id="ARBA00022842"/>
    </source>
</evidence>
<comment type="subcellular location">
    <subcellularLocation>
        <location evidence="10">Cytoplasm</location>
    </subcellularLocation>
</comment>
<dbReference type="InterPro" id="IPR022892">
    <property type="entry name" value="RNaseHI"/>
</dbReference>
<dbReference type="CDD" id="cd09278">
    <property type="entry name" value="RNase_HI_prokaryote_like"/>
    <property type="match status" value="1"/>
</dbReference>
<dbReference type="Proteomes" id="UP001210865">
    <property type="component" value="Chromosome"/>
</dbReference>
<dbReference type="InterPro" id="IPR036397">
    <property type="entry name" value="RNaseH_sf"/>
</dbReference>
<keyword evidence="13" id="KW-1185">Reference proteome</keyword>
<evidence type="ECO:0000256" key="3">
    <source>
        <dbReference type="ARBA" id="ARBA00011245"/>
    </source>
</evidence>
<evidence type="ECO:0000256" key="2">
    <source>
        <dbReference type="ARBA" id="ARBA00005300"/>
    </source>
</evidence>
<dbReference type="InterPro" id="IPR002156">
    <property type="entry name" value="RNaseH_domain"/>
</dbReference>
<keyword evidence="8 10" id="KW-0378">Hydrolase</keyword>
<feature type="binding site" evidence="10">
    <location>
        <position position="19"/>
    </location>
    <ligand>
        <name>Mg(2+)</name>
        <dbReference type="ChEBI" id="CHEBI:18420"/>
        <label>2</label>
    </ligand>
</feature>
<comment type="function">
    <text evidence="10">Endonuclease that specifically degrades the RNA of RNA-DNA hybrids.</text>
</comment>
<proteinExistence type="inferred from homology"/>
<dbReference type="PANTHER" id="PTHR10642:SF26">
    <property type="entry name" value="RIBONUCLEASE H1"/>
    <property type="match status" value="1"/>
</dbReference>
<dbReference type="PANTHER" id="PTHR10642">
    <property type="entry name" value="RIBONUCLEASE H1"/>
    <property type="match status" value="1"/>
</dbReference>
<dbReference type="GO" id="GO:0004523">
    <property type="term" value="F:RNA-DNA hybrid ribonuclease activity"/>
    <property type="evidence" value="ECO:0007669"/>
    <property type="project" value="UniProtKB-EC"/>
</dbReference>
<feature type="domain" description="RNase H type-1" evidence="11">
    <location>
        <begin position="10"/>
        <end position="151"/>
    </location>
</feature>
<comment type="subunit">
    <text evidence="3 10">Monomer.</text>
</comment>
<keyword evidence="6 10" id="KW-0479">Metal-binding</keyword>
<accession>A0ABY7NSR6</accession>
<keyword evidence="7 10" id="KW-0255">Endonuclease</keyword>
<dbReference type="EMBL" id="CP115174">
    <property type="protein sequence ID" value="WBO24563.1"/>
    <property type="molecule type" value="Genomic_DNA"/>
</dbReference>
<dbReference type="NCBIfam" id="NF001236">
    <property type="entry name" value="PRK00203.1"/>
    <property type="match status" value="1"/>
</dbReference>
<evidence type="ECO:0000256" key="4">
    <source>
        <dbReference type="ARBA" id="ARBA00012180"/>
    </source>
</evidence>
<dbReference type="InterPro" id="IPR012337">
    <property type="entry name" value="RNaseH-like_sf"/>
</dbReference>
<protein>
    <recommendedName>
        <fullName evidence="4 10">Ribonuclease H</fullName>
        <shortName evidence="10">RNase H</shortName>
        <ecNumber evidence="4 10">3.1.26.4</ecNumber>
    </recommendedName>
</protein>
<evidence type="ECO:0000313" key="12">
    <source>
        <dbReference type="EMBL" id="WBO24563.1"/>
    </source>
</evidence>
<evidence type="ECO:0000256" key="7">
    <source>
        <dbReference type="ARBA" id="ARBA00022759"/>
    </source>
</evidence>
<dbReference type="EC" id="3.1.26.4" evidence="4 10"/>
<evidence type="ECO:0000256" key="5">
    <source>
        <dbReference type="ARBA" id="ARBA00022722"/>
    </source>
</evidence>
<organism evidence="12 13">
    <name type="scientific">Sphingomonas abietis</name>
    <dbReference type="NCBI Taxonomy" id="3012344"/>
    <lineage>
        <taxon>Bacteria</taxon>
        <taxon>Pseudomonadati</taxon>
        <taxon>Pseudomonadota</taxon>
        <taxon>Alphaproteobacteria</taxon>
        <taxon>Sphingomonadales</taxon>
        <taxon>Sphingomonadaceae</taxon>
        <taxon>Sphingomonas</taxon>
    </lineage>
</organism>
<gene>
    <name evidence="10 12" type="primary">rnhA</name>
    <name evidence="12" type="ORF">PBT88_05050</name>
</gene>
<feature type="binding site" evidence="10">
    <location>
        <position position="57"/>
    </location>
    <ligand>
        <name>Mg(2+)</name>
        <dbReference type="ChEBI" id="CHEBI:18420"/>
        <label>1</label>
    </ligand>
</feature>
<feature type="binding site" evidence="10">
    <location>
        <position position="19"/>
    </location>
    <ligand>
        <name>Mg(2+)</name>
        <dbReference type="ChEBI" id="CHEBI:18420"/>
        <label>1</label>
    </ligand>
</feature>
<comment type="catalytic activity">
    <reaction evidence="1 10">
        <text>Endonucleolytic cleavage to 5'-phosphomonoester.</text>
        <dbReference type="EC" id="3.1.26.4"/>
    </reaction>
</comment>
<evidence type="ECO:0000256" key="6">
    <source>
        <dbReference type="ARBA" id="ARBA00022723"/>
    </source>
</evidence>
<name>A0ABY7NSR6_9SPHN</name>
<dbReference type="Pfam" id="PF00075">
    <property type="entry name" value="RNase_H"/>
    <property type="match status" value="1"/>
</dbReference>
<feature type="binding site" evidence="10">
    <location>
        <position position="79"/>
    </location>
    <ligand>
        <name>Mg(2+)</name>
        <dbReference type="ChEBI" id="CHEBI:18420"/>
        <label>1</label>
    </ligand>
</feature>
<keyword evidence="9 10" id="KW-0460">Magnesium</keyword>
<dbReference type="HAMAP" id="MF_00042">
    <property type="entry name" value="RNase_H"/>
    <property type="match status" value="1"/>
</dbReference>
<evidence type="ECO:0000313" key="13">
    <source>
        <dbReference type="Proteomes" id="UP001210865"/>
    </source>
</evidence>